<keyword evidence="1" id="KW-0812">Transmembrane</keyword>
<evidence type="ECO:0000313" key="3">
    <source>
        <dbReference type="Proteomes" id="UP000275069"/>
    </source>
</evidence>
<feature type="transmembrane region" description="Helical" evidence="1">
    <location>
        <begin position="389"/>
        <end position="409"/>
    </location>
</feature>
<dbReference type="Proteomes" id="UP000275069">
    <property type="component" value="Chromosome"/>
</dbReference>
<dbReference type="OrthoDB" id="3719151at2"/>
<feature type="transmembrane region" description="Helical" evidence="1">
    <location>
        <begin position="293"/>
        <end position="314"/>
    </location>
</feature>
<feature type="transmembrane region" description="Helical" evidence="1">
    <location>
        <begin position="334"/>
        <end position="356"/>
    </location>
</feature>
<proteinExistence type="predicted"/>
<feature type="transmembrane region" description="Helical" evidence="1">
    <location>
        <begin position="212"/>
        <end position="235"/>
    </location>
</feature>
<organism evidence="2 3">
    <name type="scientific">Gryllotalpicola protaetiae</name>
    <dbReference type="NCBI Taxonomy" id="2419771"/>
    <lineage>
        <taxon>Bacteria</taxon>
        <taxon>Bacillati</taxon>
        <taxon>Actinomycetota</taxon>
        <taxon>Actinomycetes</taxon>
        <taxon>Micrococcales</taxon>
        <taxon>Microbacteriaceae</taxon>
        <taxon>Gryllotalpicola</taxon>
    </lineage>
</organism>
<evidence type="ECO:0000313" key="2">
    <source>
        <dbReference type="EMBL" id="AYG02271.1"/>
    </source>
</evidence>
<dbReference type="EMBL" id="CP032624">
    <property type="protein sequence ID" value="AYG02271.1"/>
    <property type="molecule type" value="Genomic_DNA"/>
</dbReference>
<dbReference type="KEGG" id="gry:D7I44_01140"/>
<feature type="transmembrane region" description="Helical" evidence="1">
    <location>
        <begin position="824"/>
        <end position="850"/>
    </location>
</feature>
<dbReference type="AlphaFoldDB" id="A0A387BV30"/>
<accession>A0A387BV30</accession>
<name>A0A387BV30_9MICO</name>
<keyword evidence="3" id="KW-1185">Reference proteome</keyword>
<dbReference type="RefSeq" id="WP_120787805.1">
    <property type="nucleotide sequence ID" value="NZ_CP032624.1"/>
</dbReference>
<dbReference type="PROSITE" id="PS51257">
    <property type="entry name" value="PROKAR_LIPOPROTEIN"/>
    <property type="match status" value="1"/>
</dbReference>
<keyword evidence="1" id="KW-0472">Membrane</keyword>
<sequence>MIAARRVRAHSALFAALACVCALLAGLGVGLVGHLDSAALDGVRSGIGGLSGAQAELRFDAPKADDTAKQSARAEAIIARELRHGRSSVPVTVTRTTPADDDDFIWTVRADASRIAPADLPVLARAGSRIHSAMLDDDAVGAQGVEKSGSLDSQAKALAARVAPLAGIQPVPLLLVAAIGLVTLAELARLLDGVRLRETALLRSRGASAARVGRTTAVEALVVAGLGAVIGAGAATELLLVFGEHPLGWSLLGAIVLAVVAAAVALVAGVAYNSARLAFRRDTVDDSGRVRRLAAPGLVVLLVAAAGLSLWRYLQFGSPLSPTSTGAAVDPIAVLAPALCLAAVAVLCLAVFPPVARGLESAGARGDGARLALVAGQLARRARMIASPIVLIALAGGGLVVAACYTPTWQAAAEHTAAMRAGSDLVVTGTTDSSAIGAAHGVRAAAPAVEFTWQTDSGVDASLAALGQSGLRHAVSPAGGAVDRTALAAATRTPLAGSPIPAGATELYFSITASGVTPTLAAFVVDADGIGTRLPLTAQGTEVAQTALPRGSGRRLVALEVSVPAAYPAFVPIPGHPESGHLEPVEVAFHVGSVVAADADGAAHPLALGGAWKPVGSESAGGYTGPYSPDGTLGLTGMGGQATVLRFVPPQAQAVPVVISRAFATASHANAGTKLSFDLSGGAGGDLDATVASVRPELPGARGEYSVVADFAALQTQRIIAGTDPLPASSVWVRTDAPRGAAAAVAHALPGARITGPAIDPGNRVLTAVPVALWLGMTGGAALALIALAAVAGELLRLRSEEVGVLRALGFAPRTLARLRRWELVAACLAAALGAAASGAITSALVVPGLARVAIENPFTGLRQPLHVDLVGLGVAALAIAVVIAGIVTVYGARVAQQARTVVAREGAR</sequence>
<feature type="transmembrane region" description="Helical" evidence="1">
    <location>
        <begin position="771"/>
        <end position="792"/>
    </location>
</feature>
<keyword evidence="1" id="KW-1133">Transmembrane helix</keyword>
<feature type="transmembrane region" description="Helical" evidence="1">
    <location>
        <begin position="870"/>
        <end position="891"/>
    </location>
</feature>
<evidence type="ECO:0008006" key="4">
    <source>
        <dbReference type="Google" id="ProtNLM"/>
    </source>
</evidence>
<gene>
    <name evidence="2" type="ORF">D7I44_01140</name>
</gene>
<evidence type="ECO:0000256" key="1">
    <source>
        <dbReference type="SAM" id="Phobius"/>
    </source>
</evidence>
<feature type="transmembrane region" description="Helical" evidence="1">
    <location>
        <begin position="247"/>
        <end position="272"/>
    </location>
</feature>
<feature type="transmembrane region" description="Helical" evidence="1">
    <location>
        <begin position="171"/>
        <end position="191"/>
    </location>
</feature>
<reference evidence="2 3" key="1">
    <citation type="submission" date="2018-09" db="EMBL/GenBank/DDBJ databases">
        <title>Genome sequencing of strain 2DFW10M-5.</title>
        <authorList>
            <person name="Heo J."/>
            <person name="Kim S.-J."/>
            <person name="Kwon S.-W."/>
        </authorList>
    </citation>
    <scope>NUCLEOTIDE SEQUENCE [LARGE SCALE GENOMIC DNA]</scope>
    <source>
        <strain evidence="2 3">2DFW10M-5</strain>
    </source>
</reference>
<protein>
    <recommendedName>
        <fullName evidence="4">FtsX-like permease family protein</fullName>
    </recommendedName>
</protein>